<protein>
    <submittedName>
        <fullName evidence="7">Polysaccharide biosynthesis protein</fullName>
    </submittedName>
</protein>
<keyword evidence="4 6" id="KW-1133">Transmembrane helix</keyword>
<evidence type="ECO:0000313" key="7">
    <source>
        <dbReference type="EMBL" id="MCL3788159.1"/>
    </source>
</evidence>
<feature type="transmembrane region" description="Helical" evidence="6">
    <location>
        <begin position="88"/>
        <end position="109"/>
    </location>
</feature>
<feature type="transmembrane region" description="Helical" evidence="6">
    <location>
        <begin position="411"/>
        <end position="432"/>
    </location>
</feature>
<feature type="transmembrane region" description="Helical" evidence="6">
    <location>
        <begin position="252"/>
        <end position="274"/>
    </location>
</feature>
<feature type="transmembrane region" description="Helical" evidence="6">
    <location>
        <begin position="356"/>
        <end position="375"/>
    </location>
</feature>
<feature type="transmembrane region" description="Helical" evidence="6">
    <location>
        <begin position="325"/>
        <end position="344"/>
    </location>
</feature>
<keyword evidence="2" id="KW-1003">Cell membrane</keyword>
<feature type="transmembrane region" description="Helical" evidence="6">
    <location>
        <begin position="16"/>
        <end position="36"/>
    </location>
</feature>
<dbReference type="InterPro" id="IPR050833">
    <property type="entry name" value="Poly_Biosynth_Transport"/>
</dbReference>
<evidence type="ECO:0000256" key="3">
    <source>
        <dbReference type="ARBA" id="ARBA00022692"/>
    </source>
</evidence>
<feature type="transmembrane region" description="Helical" evidence="6">
    <location>
        <begin position="212"/>
        <end position="232"/>
    </location>
</feature>
<proteinExistence type="predicted"/>
<keyword evidence="3 6" id="KW-0812">Transmembrane</keyword>
<keyword evidence="5 6" id="KW-0472">Membrane</keyword>
<feature type="transmembrane region" description="Helical" evidence="6">
    <location>
        <begin position="294"/>
        <end position="313"/>
    </location>
</feature>
<evidence type="ECO:0000256" key="4">
    <source>
        <dbReference type="ARBA" id="ARBA00022989"/>
    </source>
</evidence>
<feature type="transmembrane region" description="Helical" evidence="6">
    <location>
        <begin position="438"/>
        <end position="457"/>
    </location>
</feature>
<dbReference type="Pfam" id="PF01943">
    <property type="entry name" value="Polysacc_synt"/>
    <property type="match status" value="1"/>
</dbReference>
<gene>
    <name evidence="7" type="ORF">E2N93_09120</name>
</gene>
<organism evidence="7 8">
    <name type="scientific">Ruminococcus bromii</name>
    <dbReference type="NCBI Taxonomy" id="40518"/>
    <lineage>
        <taxon>Bacteria</taxon>
        <taxon>Bacillati</taxon>
        <taxon>Bacillota</taxon>
        <taxon>Clostridia</taxon>
        <taxon>Eubacteriales</taxon>
        <taxon>Oscillospiraceae</taxon>
        <taxon>Ruminococcus</taxon>
    </lineage>
</organism>
<comment type="subcellular location">
    <subcellularLocation>
        <location evidence="1">Cell membrane</location>
        <topology evidence="1">Multi-pass membrane protein</topology>
    </subcellularLocation>
</comment>
<dbReference type="RefSeq" id="WP_249377066.1">
    <property type="nucleotide sequence ID" value="NZ_SNUZ01000012.1"/>
</dbReference>
<sequence>MASKAEKGNKSLKASAFYLVGNLFNKALAFFTIPIFTRLLTTSEYGISQTYLSWVSILTLIVGMSLGNSIRTAYIDFGDDIEGYMSSIYGLSLLSFVGSSALIITGMLIWSDIDIVLVICCLMQSYFQFVSTAMTTKYMMKVDYIKKTLLLALPNLTIQVAAIITILNMHGDNKYMGYIIPYAAVYTIVGIYFVIASFIRGKKVFNKLYWKYALTYSLPLIFHGLSLVLLSSSDRIMITSLYNSSETGVYSLIYNLSMVAMAVTASLEAVWVPWFTRKLMTNEKDIINKNITKYLEIALVVMLCLMFVAPEIVKIMATKEYYSGIYMIPPLVFASFEMYMYTVYVNVEYYYKSTKYIAFNTIVAAVTNIVLNFIFVPMFGGMAACFTTVASYMVSFIMHSRHSRKLDKDLFPIRQFALPTIIFIVAIVLAYLLMDLWLVRWIIVVAGFGCYAVFALVTKRFATFLK</sequence>
<keyword evidence="8" id="KW-1185">Reference proteome</keyword>
<evidence type="ECO:0000256" key="6">
    <source>
        <dbReference type="SAM" id="Phobius"/>
    </source>
</evidence>
<dbReference type="PANTHER" id="PTHR30250">
    <property type="entry name" value="PST FAMILY PREDICTED COLANIC ACID TRANSPORTER"/>
    <property type="match status" value="1"/>
</dbReference>
<reference evidence="7 8" key="1">
    <citation type="submission" date="2019-03" db="EMBL/GenBank/DDBJ databases">
        <authorList>
            <person name="Molinero N."/>
            <person name="Sanchez B."/>
            <person name="Walker A."/>
            <person name="Duncan S."/>
            <person name="Delgado S."/>
            <person name="Margolles A."/>
        </authorList>
    </citation>
    <scope>NUCLEOTIDE SEQUENCE [LARGE SCALE GENOMIC DNA]</scope>
    <source>
        <strain evidence="7 8">IPLA60002</strain>
    </source>
</reference>
<evidence type="ECO:0000256" key="5">
    <source>
        <dbReference type="ARBA" id="ARBA00023136"/>
    </source>
</evidence>
<dbReference type="EMBL" id="SNUZ01000012">
    <property type="protein sequence ID" value="MCL3788159.1"/>
    <property type="molecule type" value="Genomic_DNA"/>
</dbReference>
<evidence type="ECO:0000313" key="8">
    <source>
        <dbReference type="Proteomes" id="UP001056693"/>
    </source>
</evidence>
<evidence type="ECO:0000256" key="1">
    <source>
        <dbReference type="ARBA" id="ARBA00004651"/>
    </source>
</evidence>
<feature type="transmembrane region" description="Helical" evidence="6">
    <location>
        <begin position="48"/>
        <end position="67"/>
    </location>
</feature>
<dbReference type="PANTHER" id="PTHR30250:SF11">
    <property type="entry name" value="O-ANTIGEN TRANSPORTER-RELATED"/>
    <property type="match status" value="1"/>
</dbReference>
<evidence type="ECO:0000256" key="2">
    <source>
        <dbReference type="ARBA" id="ARBA00022475"/>
    </source>
</evidence>
<feature type="transmembrane region" description="Helical" evidence="6">
    <location>
        <begin position="381"/>
        <end position="399"/>
    </location>
</feature>
<dbReference type="Proteomes" id="UP001056693">
    <property type="component" value="Unassembled WGS sequence"/>
</dbReference>
<dbReference type="InterPro" id="IPR002797">
    <property type="entry name" value="Polysacc_synth"/>
</dbReference>
<feature type="transmembrane region" description="Helical" evidence="6">
    <location>
        <begin position="179"/>
        <end position="200"/>
    </location>
</feature>
<comment type="caution">
    <text evidence="7">The sequence shown here is derived from an EMBL/GenBank/DDBJ whole genome shotgun (WGS) entry which is preliminary data.</text>
</comment>
<feature type="transmembrane region" description="Helical" evidence="6">
    <location>
        <begin position="148"/>
        <end position="167"/>
    </location>
</feature>
<feature type="transmembrane region" description="Helical" evidence="6">
    <location>
        <begin position="115"/>
        <end position="136"/>
    </location>
</feature>
<accession>A0ABT0NIT1</accession>
<name>A0ABT0NIT1_9FIRM</name>